<reference evidence="1 2" key="1">
    <citation type="journal article" date="2023" name="Plants (Basel)">
        <title>Bridging the Gap: Combining Genomics and Transcriptomics Approaches to Understand Stylosanthes scabra, an Orphan Legume from the Brazilian Caatinga.</title>
        <authorList>
            <person name="Ferreira-Neto J.R.C."/>
            <person name="da Silva M.D."/>
            <person name="Binneck E."/>
            <person name="de Melo N.F."/>
            <person name="da Silva R.H."/>
            <person name="de Melo A.L.T.M."/>
            <person name="Pandolfi V."/>
            <person name="Bustamante F.O."/>
            <person name="Brasileiro-Vidal A.C."/>
            <person name="Benko-Iseppon A.M."/>
        </authorList>
    </citation>
    <scope>NUCLEOTIDE SEQUENCE [LARGE SCALE GENOMIC DNA]</scope>
    <source>
        <tissue evidence="1">Leaves</tissue>
    </source>
</reference>
<dbReference type="EMBL" id="JASCZI010158050">
    <property type="protein sequence ID" value="MED6178843.1"/>
    <property type="molecule type" value="Genomic_DNA"/>
</dbReference>
<sequence>MTELEFDESVPCLARHVVVSLTSSESCVVIHISSSFLPLIPSSCIDSFDRVDESFDFCSISSTMTGIEDSDHETNRE</sequence>
<protein>
    <submittedName>
        <fullName evidence="1">Uncharacterized protein</fullName>
    </submittedName>
</protein>
<evidence type="ECO:0000313" key="1">
    <source>
        <dbReference type="EMBL" id="MED6178843.1"/>
    </source>
</evidence>
<gene>
    <name evidence="1" type="ORF">PIB30_111359</name>
</gene>
<feature type="non-terminal residue" evidence="1">
    <location>
        <position position="77"/>
    </location>
</feature>
<proteinExistence type="predicted"/>
<keyword evidence="2" id="KW-1185">Reference proteome</keyword>
<accession>A0ABU6W1K6</accession>
<dbReference type="Proteomes" id="UP001341840">
    <property type="component" value="Unassembled WGS sequence"/>
</dbReference>
<comment type="caution">
    <text evidence="1">The sequence shown here is derived from an EMBL/GenBank/DDBJ whole genome shotgun (WGS) entry which is preliminary data.</text>
</comment>
<name>A0ABU6W1K6_9FABA</name>
<organism evidence="1 2">
    <name type="scientific">Stylosanthes scabra</name>
    <dbReference type="NCBI Taxonomy" id="79078"/>
    <lineage>
        <taxon>Eukaryota</taxon>
        <taxon>Viridiplantae</taxon>
        <taxon>Streptophyta</taxon>
        <taxon>Embryophyta</taxon>
        <taxon>Tracheophyta</taxon>
        <taxon>Spermatophyta</taxon>
        <taxon>Magnoliopsida</taxon>
        <taxon>eudicotyledons</taxon>
        <taxon>Gunneridae</taxon>
        <taxon>Pentapetalae</taxon>
        <taxon>rosids</taxon>
        <taxon>fabids</taxon>
        <taxon>Fabales</taxon>
        <taxon>Fabaceae</taxon>
        <taxon>Papilionoideae</taxon>
        <taxon>50 kb inversion clade</taxon>
        <taxon>dalbergioids sensu lato</taxon>
        <taxon>Dalbergieae</taxon>
        <taxon>Pterocarpus clade</taxon>
        <taxon>Stylosanthes</taxon>
    </lineage>
</organism>
<evidence type="ECO:0000313" key="2">
    <source>
        <dbReference type="Proteomes" id="UP001341840"/>
    </source>
</evidence>